<accession>A0A9X2ZRF8</accession>
<evidence type="ECO:0000313" key="3">
    <source>
        <dbReference type="Proteomes" id="UP001155010"/>
    </source>
</evidence>
<evidence type="ECO:0000256" key="1">
    <source>
        <dbReference type="SAM" id="MobiDB-lite"/>
    </source>
</evidence>
<feature type="region of interest" description="Disordered" evidence="1">
    <location>
        <begin position="13"/>
        <end position="32"/>
    </location>
</feature>
<dbReference type="AlphaFoldDB" id="A0A9X2ZRF8"/>
<comment type="caution">
    <text evidence="2">The sequence shown here is derived from an EMBL/GenBank/DDBJ whole genome shotgun (WGS) entry which is preliminary data.</text>
</comment>
<organism evidence="2 3">
    <name type="scientific">Salinibacter ruber</name>
    <dbReference type="NCBI Taxonomy" id="146919"/>
    <lineage>
        <taxon>Bacteria</taxon>
        <taxon>Pseudomonadati</taxon>
        <taxon>Rhodothermota</taxon>
        <taxon>Rhodothermia</taxon>
        <taxon>Rhodothermales</taxon>
        <taxon>Salinibacteraceae</taxon>
        <taxon>Salinibacter</taxon>
    </lineage>
</organism>
<proteinExistence type="predicted"/>
<protein>
    <submittedName>
        <fullName evidence="2">Uncharacterized protein</fullName>
    </submittedName>
</protein>
<dbReference type="Proteomes" id="UP001155010">
    <property type="component" value="Unassembled WGS sequence"/>
</dbReference>
<name>A0A9X2ZRF8_9BACT</name>
<evidence type="ECO:0000313" key="2">
    <source>
        <dbReference type="EMBL" id="MCS3951231.1"/>
    </source>
</evidence>
<sequence length="32" mass="3876">MLCVLSIQHMIQTDRSMRQSTDRSMRQSNERH</sequence>
<feature type="compositionally biased region" description="Basic and acidic residues" evidence="1">
    <location>
        <begin position="15"/>
        <end position="32"/>
    </location>
</feature>
<reference evidence="2" key="1">
    <citation type="submission" date="2022-08" db="EMBL/GenBank/DDBJ databases">
        <title>Genomic Encyclopedia of Type Strains, Phase V (KMG-V): Genome sequencing to study the core and pangenomes of soil and plant-associated prokaryotes.</title>
        <authorList>
            <person name="Whitman W."/>
        </authorList>
    </citation>
    <scope>NUCLEOTIDE SEQUENCE</scope>
    <source>
        <strain evidence="2">SP2017</strain>
    </source>
</reference>
<gene>
    <name evidence="2" type="ORF">GGP83_001173</name>
</gene>
<dbReference type="EMBL" id="JANUBB010000004">
    <property type="protein sequence ID" value="MCS3951231.1"/>
    <property type="molecule type" value="Genomic_DNA"/>
</dbReference>